<evidence type="ECO:0000256" key="9">
    <source>
        <dbReference type="ARBA" id="ARBA00022982"/>
    </source>
</evidence>
<protein>
    <recommendedName>
        <fullName evidence="3 16">NADH-ubiquinone oxidoreductase chain 5</fullName>
        <ecNumber evidence="2 16">7.1.1.2</ecNumber>
    </recommendedName>
</protein>
<dbReference type="PANTHER" id="PTHR42829">
    <property type="entry name" value="NADH-UBIQUINONE OXIDOREDUCTASE CHAIN 5"/>
    <property type="match status" value="1"/>
</dbReference>
<name>A0A3G2WJA8_9ECHI</name>
<organism evidence="20">
    <name type="scientific">Ophioceres incipiens</name>
    <dbReference type="NCBI Taxonomy" id="1815129"/>
    <lineage>
        <taxon>Eukaryota</taxon>
        <taxon>Metazoa</taxon>
        <taxon>Echinodermata</taxon>
        <taxon>Eleutherozoa</taxon>
        <taxon>Asterozoa</taxon>
        <taxon>Ophiuroidea</taxon>
        <taxon>Myophiuroidea</taxon>
        <taxon>Metophiurida</taxon>
        <taxon>Ophintegrida</taxon>
        <taxon>Amphilepidida</taxon>
        <taxon>Ophiurina</taxon>
        <taxon>Ophiolepidina</taxon>
        <taxon>Ophiolepididae</taxon>
        <taxon>Ophioceres</taxon>
    </lineage>
</organism>
<dbReference type="InterPro" id="IPR010934">
    <property type="entry name" value="NADH_DH_su5_C"/>
</dbReference>
<dbReference type="GO" id="GO:0005743">
    <property type="term" value="C:mitochondrial inner membrane"/>
    <property type="evidence" value="ECO:0007669"/>
    <property type="project" value="UniProtKB-SubCell"/>
</dbReference>
<evidence type="ECO:0000259" key="17">
    <source>
        <dbReference type="Pfam" id="PF00361"/>
    </source>
</evidence>
<feature type="transmembrane region" description="Helical" evidence="16">
    <location>
        <begin position="132"/>
        <end position="154"/>
    </location>
</feature>
<sequence>MTFFLCILLGIFSFLLFSFFVPNNNSSNSSSDLVGGFALTSSSLSILWICLGSPTVVFKLYWFSNSLSGFSFSFLLDPPAIFFSTAALIVTWSIVEFSHYYMTKDQNKQAFYNTLILFLFFMLILVSSNSLFLLFIGWEGVGILSFTLIGWWFTRSEANSAAIQAIIYNRIGDSGFILFLGYSALYLNSWDLNEVLFINNSSLLPPWAILGIIIAAAGKSAQFGLHPWLPSAMEGPTPVSALLHSSTMVVAGVFLLFRTYPLLTAYNWALPLISLLGALTALFAASIALTQYDIKKIIAYSTTSQLGLMIVAIGLSAPNLALFHICTHAFFKALLFLCSGNTIHSLNNEQDIRKISSTAQYLPFTASCITIGSLALSGLPFLAGYYSKDLILETCQNSISNSVSVVFSFCATLITALYSFRMISFINTYPCTTNNSAPISEENHNLIMPLLRLILGIFVAGWLLSNALFNEELISLPILNKTLPLLLILLASTYIFNNLTLNGPNNFYLYIKTFLNNLWFFPLITHNVFFYKTFQNSLNGVLRSLDQGWTSIIGPTSISTSLISITNIFHKSQTGIIIHYISYSLILIGILISLFLYN</sequence>
<feature type="transmembrane region" description="Helical" evidence="16">
    <location>
        <begin position="398"/>
        <end position="420"/>
    </location>
</feature>
<dbReference type="EC" id="7.1.1.2" evidence="2 16"/>
<dbReference type="GO" id="GO:0042773">
    <property type="term" value="P:ATP synthesis coupled electron transport"/>
    <property type="evidence" value="ECO:0007669"/>
    <property type="project" value="InterPro"/>
</dbReference>
<dbReference type="PANTHER" id="PTHR42829:SF2">
    <property type="entry name" value="NADH-UBIQUINONE OXIDOREDUCTASE CHAIN 5"/>
    <property type="match status" value="1"/>
</dbReference>
<evidence type="ECO:0000256" key="10">
    <source>
        <dbReference type="ARBA" id="ARBA00022989"/>
    </source>
</evidence>
<feature type="transmembrane region" description="Helical" evidence="16">
    <location>
        <begin position="266"/>
        <end position="290"/>
    </location>
</feature>
<keyword evidence="10 16" id="KW-1133">Transmembrane helix</keyword>
<evidence type="ECO:0000256" key="7">
    <source>
        <dbReference type="ARBA" id="ARBA00022792"/>
    </source>
</evidence>
<evidence type="ECO:0000256" key="3">
    <source>
        <dbReference type="ARBA" id="ARBA00021096"/>
    </source>
</evidence>
<evidence type="ECO:0000256" key="12">
    <source>
        <dbReference type="ARBA" id="ARBA00023075"/>
    </source>
</evidence>
<dbReference type="Pfam" id="PF06455">
    <property type="entry name" value="NADH5_C"/>
    <property type="match status" value="1"/>
</dbReference>
<dbReference type="InterPro" id="IPR001516">
    <property type="entry name" value="Proton_antipo_N"/>
</dbReference>
<evidence type="ECO:0000256" key="15">
    <source>
        <dbReference type="ARBA" id="ARBA00049551"/>
    </source>
</evidence>
<feature type="domain" description="NADH dehydrogenase subunit 5 C-terminal" evidence="19">
    <location>
        <begin position="418"/>
        <end position="594"/>
    </location>
</feature>
<comment type="catalytic activity">
    <reaction evidence="15 16">
        <text>a ubiquinone + NADH + 5 H(+)(in) = a ubiquinol + NAD(+) + 4 H(+)(out)</text>
        <dbReference type="Rhea" id="RHEA:29091"/>
        <dbReference type="Rhea" id="RHEA-COMP:9565"/>
        <dbReference type="Rhea" id="RHEA-COMP:9566"/>
        <dbReference type="ChEBI" id="CHEBI:15378"/>
        <dbReference type="ChEBI" id="CHEBI:16389"/>
        <dbReference type="ChEBI" id="CHEBI:17976"/>
        <dbReference type="ChEBI" id="CHEBI:57540"/>
        <dbReference type="ChEBI" id="CHEBI:57945"/>
        <dbReference type="EC" id="7.1.1.2"/>
    </reaction>
</comment>
<feature type="transmembrane region" description="Helical" evidence="16">
    <location>
        <begin position="241"/>
        <end position="260"/>
    </location>
</feature>
<dbReference type="GO" id="GO:0003954">
    <property type="term" value="F:NADH dehydrogenase activity"/>
    <property type="evidence" value="ECO:0007669"/>
    <property type="project" value="TreeGrafter"/>
</dbReference>
<evidence type="ECO:0000259" key="18">
    <source>
        <dbReference type="Pfam" id="PF00662"/>
    </source>
</evidence>
<comment type="similarity">
    <text evidence="16">Belongs to the complex I subunit 5 family.</text>
</comment>
<evidence type="ECO:0000256" key="16">
    <source>
        <dbReference type="RuleBase" id="RU003404"/>
    </source>
</evidence>
<keyword evidence="5" id="KW-0679">Respiratory chain</keyword>
<evidence type="ECO:0000256" key="1">
    <source>
        <dbReference type="ARBA" id="ARBA00004448"/>
    </source>
</evidence>
<evidence type="ECO:0000256" key="5">
    <source>
        <dbReference type="ARBA" id="ARBA00022660"/>
    </source>
</evidence>
<dbReference type="NCBIfam" id="TIGR01974">
    <property type="entry name" value="NDH_I_L"/>
    <property type="match status" value="1"/>
</dbReference>
<dbReference type="InterPro" id="IPR003945">
    <property type="entry name" value="NU5C-like"/>
</dbReference>
<evidence type="ECO:0000256" key="14">
    <source>
        <dbReference type="ARBA" id="ARBA00023136"/>
    </source>
</evidence>
<feature type="domain" description="NADH-Ubiquinone oxidoreductase (complex I) chain 5 N-terminal" evidence="18">
    <location>
        <begin position="62"/>
        <end position="112"/>
    </location>
</feature>
<dbReference type="InterPro" id="IPR001750">
    <property type="entry name" value="ND/Mrp_TM"/>
</dbReference>
<evidence type="ECO:0000259" key="19">
    <source>
        <dbReference type="Pfam" id="PF06455"/>
    </source>
</evidence>
<keyword evidence="13 16" id="KW-0496">Mitochondrion</keyword>
<keyword evidence="4 16" id="KW-0813">Transport</keyword>
<comment type="function">
    <text evidence="16">Core subunit of the mitochondrial membrane respiratory chain NADH dehydrogenase (Complex I) which catalyzes electron transfer from NADH through the respiratory chain, using ubiquinone as an electron acceptor. Essential for the catalytic activity and assembly of complex I.</text>
</comment>
<reference evidence="20" key="1">
    <citation type="journal article" date="2018" name="Mol. Phylogenet. Evol.">
        <title>Conservation of mitochondrial genome arrangements in brittle stars (Echinodermata, Ophiuroidea).</title>
        <authorList>
            <person name="Galaska M.P."/>
            <person name="Li Y."/>
            <person name="Kocot K.M."/>
            <person name="Mahon A.R."/>
            <person name="Halanych K.M."/>
        </authorList>
    </citation>
    <scope>NUCLEOTIDE SEQUENCE</scope>
    <source>
        <strain evidence="20">Op95.12C</strain>
    </source>
</reference>
<feature type="transmembrane region" description="Helical" evidence="16">
    <location>
        <begin position="576"/>
        <end position="597"/>
    </location>
</feature>
<keyword evidence="14 16" id="KW-0472">Membrane</keyword>
<evidence type="ECO:0000256" key="2">
    <source>
        <dbReference type="ARBA" id="ARBA00012944"/>
    </source>
</evidence>
<evidence type="ECO:0000313" key="20">
    <source>
        <dbReference type="EMBL" id="AYO99644.1"/>
    </source>
</evidence>
<comment type="subcellular location">
    <subcellularLocation>
        <location evidence="1">Mitochondrion inner membrane</location>
        <topology evidence="1">Multi-pass membrane protein</topology>
    </subcellularLocation>
</comment>
<keyword evidence="9" id="KW-0249">Electron transport</keyword>
<dbReference type="AlphaFoldDB" id="A0A3G2WJA8"/>
<feature type="domain" description="NADH:quinone oxidoreductase/Mrp antiporter transmembrane" evidence="17">
    <location>
        <begin position="128"/>
        <end position="415"/>
    </location>
</feature>
<evidence type="ECO:0000256" key="4">
    <source>
        <dbReference type="ARBA" id="ARBA00022448"/>
    </source>
</evidence>
<keyword evidence="11 16" id="KW-0520">NAD</keyword>
<dbReference type="GO" id="GO:0008137">
    <property type="term" value="F:NADH dehydrogenase (ubiquinone) activity"/>
    <property type="evidence" value="ECO:0007669"/>
    <property type="project" value="UniProtKB-EC"/>
</dbReference>
<proteinExistence type="inferred from homology"/>
<keyword evidence="7" id="KW-0999">Mitochondrion inner membrane</keyword>
<feature type="transmembrane region" description="Helical" evidence="16">
    <location>
        <begin position="474"/>
        <end position="495"/>
    </location>
</feature>
<dbReference type="GO" id="GO:0015990">
    <property type="term" value="P:electron transport coupled proton transport"/>
    <property type="evidence" value="ECO:0007669"/>
    <property type="project" value="TreeGrafter"/>
</dbReference>
<evidence type="ECO:0000256" key="8">
    <source>
        <dbReference type="ARBA" id="ARBA00022967"/>
    </source>
</evidence>
<feature type="transmembrane region" description="Helical" evidence="16">
    <location>
        <begin position="81"/>
        <end position="98"/>
    </location>
</feature>
<keyword evidence="12 16" id="KW-0830">Ubiquinone</keyword>
<feature type="transmembrane region" description="Helical" evidence="16">
    <location>
        <begin position="450"/>
        <end position="468"/>
    </location>
</feature>
<feature type="transmembrane region" description="Helical" evidence="16">
    <location>
        <begin position="507"/>
        <end position="529"/>
    </location>
</feature>
<keyword evidence="8" id="KW-1278">Translocase</keyword>
<feature type="transmembrane region" description="Helical" evidence="16">
    <location>
        <begin position="166"/>
        <end position="187"/>
    </location>
</feature>
<gene>
    <name evidence="20" type="primary">nad5</name>
</gene>
<geneLocation type="mitochondrion" evidence="20"/>
<feature type="transmembrane region" description="Helical" evidence="16">
    <location>
        <begin position="361"/>
        <end position="386"/>
    </location>
</feature>
<dbReference type="Pfam" id="PF00361">
    <property type="entry name" value="Proton_antipo_M"/>
    <property type="match status" value="1"/>
</dbReference>
<dbReference type="EMBL" id="MH671880">
    <property type="protein sequence ID" value="AYO99644.1"/>
    <property type="molecule type" value="Genomic_DNA"/>
</dbReference>
<keyword evidence="6 16" id="KW-0812">Transmembrane</keyword>
<evidence type="ECO:0000256" key="11">
    <source>
        <dbReference type="ARBA" id="ARBA00023027"/>
    </source>
</evidence>
<dbReference type="PRINTS" id="PR01434">
    <property type="entry name" value="NADHDHGNASE5"/>
</dbReference>
<dbReference type="InterPro" id="IPR018393">
    <property type="entry name" value="NADHpl_OxRdtase_5_subgr"/>
</dbReference>
<evidence type="ECO:0000256" key="6">
    <source>
        <dbReference type="ARBA" id="ARBA00022692"/>
    </source>
</evidence>
<evidence type="ECO:0000256" key="13">
    <source>
        <dbReference type="ARBA" id="ARBA00023128"/>
    </source>
</evidence>
<accession>A0A3G2WJA8</accession>
<dbReference type="Pfam" id="PF00662">
    <property type="entry name" value="Proton_antipo_N"/>
    <property type="match status" value="1"/>
</dbReference>
<feature type="transmembrane region" description="Helical" evidence="16">
    <location>
        <begin position="110"/>
        <end position="126"/>
    </location>
</feature>